<dbReference type="PANTHER" id="PTHR48111:SF4">
    <property type="entry name" value="DNA-BINDING DUAL TRANSCRIPTIONAL REGULATOR OMPR"/>
    <property type="match status" value="1"/>
</dbReference>
<evidence type="ECO:0000256" key="3">
    <source>
        <dbReference type="ARBA" id="ARBA00023125"/>
    </source>
</evidence>
<proteinExistence type="predicted"/>
<dbReference type="PANTHER" id="PTHR48111">
    <property type="entry name" value="REGULATOR OF RPOS"/>
    <property type="match status" value="1"/>
</dbReference>
<name>A0ABW2Q504_9MICO</name>
<dbReference type="InterPro" id="IPR036388">
    <property type="entry name" value="WH-like_DNA-bd_sf"/>
</dbReference>
<dbReference type="SUPFAM" id="SSF52172">
    <property type="entry name" value="CheY-like"/>
    <property type="match status" value="1"/>
</dbReference>
<comment type="caution">
    <text evidence="10">The sequence shown here is derived from an EMBL/GenBank/DDBJ whole genome shotgun (WGS) entry which is preliminary data.</text>
</comment>
<evidence type="ECO:0000313" key="11">
    <source>
        <dbReference type="Proteomes" id="UP001596455"/>
    </source>
</evidence>
<keyword evidence="11" id="KW-1185">Reference proteome</keyword>
<feature type="modified residue" description="4-aspartylphosphate" evidence="5">
    <location>
        <position position="57"/>
    </location>
</feature>
<evidence type="ECO:0000256" key="1">
    <source>
        <dbReference type="ARBA" id="ARBA00022553"/>
    </source>
</evidence>
<sequence length="257" mass="28594">MNHQELRSAVVIEDDSDIRFLLETTLSQAGFAVHVAANGLDGVQLVLQHDPVVTTLDIALPDIDGFEVARRIRQFSSTYLVMLTGRAEEIDTLLGLDSGADDYVTKPFRPRELRARIEAMLRRPRRIGTQVQPPAEPATPAVPSSPPPASNRVLRHQGLVVDVDARTAELDGRPLSLTRTEFDLLVAVLEAPTRVLRKDELVVRAWADTYENGAVISDSDRRTIEVHIANLRRKLGDGPISPRFIETVRGVGYRLRR</sequence>
<evidence type="ECO:0000313" key="10">
    <source>
        <dbReference type="EMBL" id="MFC7404583.1"/>
    </source>
</evidence>
<dbReference type="RefSeq" id="WP_382392115.1">
    <property type="nucleotide sequence ID" value="NZ_JBHTCQ010000001.1"/>
</dbReference>
<evidence type="ECO:0000256" key="2">
    <source>
        <dbReference type="ARBA" id="ARBA00023015"/>
    </source>
</evidence>
<evidence type="ECO:0000259" key="8">
    <source>
        <dbReference type="PROSITE" id="PS50110"/>
    </source>
</evidence>
<dbReference type="SMART" id="SM00862">
    <property type="entry name" value="Trans_reg_C"/>
    <property type="match status" value="1"/>
</dbReference>
<dbReference type="CDD" id="cd17574">
    <property type="entry name" value="REC_OmpR"/>
    <property type="match status" value="1"/>
</dbReference>
<dbReference type="PROSITE" id="PS51755">
    <property type="entry name" value="OMPR_PHOB"/>
    <property type="match status" value="1"/>
</dbReference>
<keyword evidence="2" id="KW-0805">Transcription regulation</keyword>
<dbReference type="Gene3D" id="3.40.50.2300">
    <property type="match status" value="1"/>
</dbReference>
<evidence type="ECO:0000256" key="5">
    <source>
        <dbReference type="PROSITE-ProRule" id="PRU00169"/>
    </source>
</evidence>
<gene>
    <name evidence="10" type="ORF">ACFQQL_05640</name>
</gene>
<dbReference type="EMBL" id="JBHTCQ010000001">
    <property type="protein sequence ID" value="MFC7404583.1"/>
    <property type="molecule type" value="Genomic_DNA"/>
</dbReference>
<evidence type="ECO:0000256" key="6">
    <source>
        <dbReference type="PROSITE-ProRule" id="PRU01091"/>
    </source>
</evidence>
<dbReference type="Pfam" id="PF00486">
    <property type="entry name" value="Trans_reg_C"/>
    <property type="match status" value="1"/>
</dbReference>
<reference evidence="11" key="1">
    <citation type="journal article" date="2019" name="Int. J. Syst. Evol. Microbiol.">
        <title>The Global Catalogue of Microorganisms (GCM) 10K type strain sequencing project: providing services to taxonomists for standard genome sequencing and annotation.</title>
        <authorList>
            <consortium name="The Broad Institute Genomics Platform"/>
            <consortium name="The Broad Institute Genome Sequencing Center for Infectious Disease"/>
            <person name="Wu L."/>
            <person name="Ma J."/>
        </authorList>
    </citation>
    <scope>NUCLEOTIDE SEQUENCE [LARGE SCALE GENOMIC DNA]</scope>
    <source>
        <strain evidence="11">JCM 1490</strain>
    </source>
</reference>
<dbReference type="InterPro" id="IPR016032">
    <property type="entry name" value="Sig_transdc_resp-reg_C-effctor"/>
</dbReference>
<dbReference type="InterPro" id="IPR001789">
    <property type="entry name" value="Sig_transdc_resp-reg_receiver"/>
</dbReference>
<dbReference type="SUPFAM" id="SSF46894">
    <property type="entry name" value="C-terminal effector domain of the bipartite response regulators"/>
    <property type="match status" value="1"/>
</dbReference>
<evidence type="ECO:0000256" key="4">
    <source>
        <dbReference type="ARBA" id="ARBA00023163"/>
    </source>
</evidence>
<feature type="domain" description="Response regulatory" evidence="8">
    <location>
        <begin position="8"/>
        <end position="121"/>
    </location>
</feature>
<keyword evidence="1 5" id="KW-0597">Phosphoprotein</keyword>
<dbReference type="InterPro" id="IPR039420">
    <property type="entry name" value="WalR-like"/>
</dbReference>
<dbReference type="PROSITE" id="PS50110">
    <property type="entry name" value="RESPONSE_REGULATORY"/>
    <property type="match status" value="1"/>
</dbReference>
<keyword evidence="3 6" id="KW-0238">DNA-binding</keyword>
<feature type="domain" description="OmpR/PhoB-type" evidence="9">
    <location>
        <begin position="151"/>
        <end position="257"/>
    </location>
</feature>
<feature type="DNA-binding region" description="OmpR/PhoB-type" evidence="6">
    <location>
        <begin position="151"/>
        <end position="257"/>
    </location>
</feature>
<dbReference type="Pfam" id="PF00072">
    <property type="entry name" value="Response_reg"/>
    <property type="match status" value="1"/>
</dbReference>
<evidence type="ECO:0000256" key="7">
    <source>
        <dbReference type="SAM" id="MobiDB-lite"/>
    </source>
</evidence>
<evidence type="ECO:0000259" key="9">
    <source>
        <dbReference type="PROSITE" id="PS51755"/>
    </source>
</evidence>
<dbReference type="InterPro" id="IPR011006">
    <property type="entry name" value="CheY-like_superfamily"/>
</dbReference>
<dbReference type="CDD" id="cd00383">
    <property type="entry name" value="trans_reg_C"/>
    <property type="match status" value="1"/>
</dbReference>
<dbReference type="InterPro" id="IPR001867">
    <property type="entry name" value="OmpR/PhoB-type_DNA-bd"/>
</dbReference>
<dbReference type="Proteomes" id="UP001596455">
    <property type="component" value="Unassembled WGS sequence"/>
</dbReference>
<dbReference type="Gene3D" id="1.10.10.10">
    <property type="entry name" value="Winged helix-like DNA-binding domain superfamily/Winged helix DNA-binding domain"/>
    <property type="match status" value="1"/>
</dbReference>
<accession>A0ABW2Q504</accession>
<dbReference type="SMART" id="SM00448">
    <property type="entry name" value="REC"/>
    <property type="match status" value="1"/>
</dbReference>
<protein>
    <submittedName>
        <fullName evidence="10">Response regulator transcription factor</fullName>
    </submittedName>
</protein>
<keyword evidence="4" id="KW-0804">Transcription</keyword>
<feature type="region of interest" description="Disordered" evidence="7">
    <location>
        <begin position="129"/>
        <end position="151"/>
    </location>
</feature>
<dbReference type="Gene3D" id="6.10.250.690">
    <property type="match status" value="1"/>
</dbReference>
<organism evidence="10 11">
    <name type="scientific">Georgenia alba</name>
    <dbReference type="NCBI Taxonomy" id="2233858"/>
    <lineage>
        <taxon>Bacteria</taxon>
        <taxon>Bacillati</taxon>
        <taxon>Actinomycetota</taxon>
        <taxon>Actinomycetes</taxon>
        <taxon>Micrococcales</taxon>
        <taxon>Bogoriellaceae</taxon>
        <taxon>Georgenia</taxon>
    </lineage>
</organism>